<feature type="chain" id="PRO_5007163929" description="Outer membrane protein beta-barrel domain-containing protein" evidence="6">
    <location>
        <begin position="21"/>
        <end position="234"/>
    </location>
</feature>
<dbReference type="RefSeq" id="WP_068463197.1">
    <property type="nucleotide sequence ID" value="NZ_LMTR01000075.1"/>
</dbReference>
<keyword evidence="9" id="KW-1185">Reference proteome</keyword>
<dbReference type="PATRIC" id="fig|121290.4.peg.1944"/>
<evidence type="ECO:0000256" key="4">
    <source>
        <dbReference type="ARBA" id="ARBA00023237"/>
    </source>
</evidence>
<comment type="similarity">
    <text evidence="5">Belongs to the Omp25/RopB family.</text>
</comment>
<dbReference type="STRING" id="121290.APY04_2632"/>
<organism evidence="8 9">
    <name type="scientific">Hyphomicrobium sulfonivorans</name>
    <dbReference type="NCBI Taxonomy" id="121290"/>
    <lineage>
        <taxon>Bacteria</taxon>
        <taxon>Pseudomonadati</taxon>
        <taxon>Pseudomonadota</taxon>
        <taxon>Alphaproteobacteria</taxon>
        <taxon>Hyphomicrobiales</taxon>
        <taxon>Hyphomicrobiaceae</taxon>
        <taxon>Hyphomicrobium</taxon>
    </lineage>
</organism>
<evidence type="ECO:0000259" key="7">
    <source>
        <dbReference type="Pfam" id="PF13505"/>
    </source>
</evidence>
<dbReference type="InterPro" id="IPR051692">
    <property type="entry name" value="OMP-like"/>
</dbReference>
<gene>
    <name evidence="8" type="ORF">APY04_2632</name>
</gene>
<evidence type="ECO:0000256" key="1">
    <source>
        <dbReference type="ARBA" id="ARBA00004442"/>
    </source>
</evidence>
<accession>A0A120CU74</accession>
<sequence length="234" mass="24706">MNRLLLAGVAAAAWSSGAIAADLGPYNPPRAEPYYEPAYAPVQSGVWNWQGLYMGVNAGYGWGNDNAVSFNGIGGGVGNTNPDGWFGGGQIGYNAQFNALVLGVEWDIQSADLSDSTVLSSGFTGVTSDVDWFSTLRGRIGYAAGPALLYVTGGLAFADVQFNGMSPTTSISSSEIQTGYTVGGGIEWAFAPNWSLKSEYLYVDLGSETFSTPSGTYTTETDFHSARVGLNYRF</sequence>
<dbReference type="AlphaFoldDB" id="A0A120CU74"/>
<comment type="subcellular location">
    <subcellularLocation>
        <location evidence="1">Cell outer membrane</location>
    </subcellularLocation>
</comment>
<keyword evidence="4" id="KW-0998">Cell outer membrane</keyword>
<evidence type="ECO:0000313" key="8">
    <source>
        <dbReference type="EMBL" id="KWT65785.1"/>
    </source>
</evidence>
<dbReference type="PANTHER" id="PTHR34001:SF3">
    <property type="entry name" value="BLL7405 PROTEIN"/>
    <property type="match status" value="1"/>
</dbReference>
<dbReference type="PANTHER" id="PTHR34001">
    <property type="entry name" value="BLL7405 PROTEIN"/>
    <property type="match status" value="1"/>
</dbReference>
<dbReference type="EMBL" id="LMTR01000075">
    <property type="protein sequence ID" value="KWT65785.1"/>
    <property type="molecule type" value="Genomic_DNA"/>
</dbReference>
<dbReference type="InterPro" id="IPR027385">
    <property type="entry name" value="Beta-barrel_OMP"/>
</dbReference>
<dbReference type="Pfam" id="PF13505">
    <property type="entry name" value="OMP_b-brl"/>
    <property type="match status" value="1"/>
</dbReference>
<evidence type="ECO:0000256" key="6">
    <source>
        <dbReference type="SAM" id="SignalP"/>
    </source>
</evidence>
<proteinExistence type="inferred from homology"/>
<evidence type="ECO:0000256" key="5">
    <source>
        <dbReference type="ARBA" id="ARBA00038306"/>
    </source>
</evidence>
<name>A0A120CU74_HYPSL</name>
<feature type="signal peptide" evidence="6">
    <location>
        <begin position="1"/>
        <end position="20"/>
    </location>
</feature>
<feature type="domain" description="Outer membrane protein beta-barrel" evidence="7">
    <location>
        <begin position="46"/>
        <end position="234"/>
    </location>
</feature>
<dbReference type="Gene3D" id="2.40.160.20">
    <property type="match status" value="1"/>
</dbReference>
<evidence type="ECO:0000256" key="3">
    <source>
        <dbReference type="ARBA" id="ARBA00023136"/>
    </source>
</evidence>
<evidence type="ECO:0000256" key="2">
    <source>
        <dbReference type="ARBA" id="ARBA00022729"/>
    </source>
</evidence>
<keyword evidence="3" id="KW-0472">Membrane</keyword>
<dbReference type="InterPro" id="IPR011250">
    <property type="entry name" value="OMP/PagP_B-barrel"/>
</dbReference>
<comment type="caution">
    <text evidence="8">The sequence shown here is derived from an EMBL/GenBank/DDBJ whole genome shotgun (WGS) entry which is preliminary data.</text>
</comment>
<reference evidence="8 9" key="1">
    <citation type="submission" date="2015-10" db="EMBL/GenBank/DDBJ databases">
        <title>Transcriptomic analysis of a linuron degrading triple-species bacterial consortium.</title>
        <authorList>
            <person name="Albers P."/>
        </authorList>
    </citation>
    <scope>NUCLEOTIDE SEQUENCE [LARGE SCALE GENOMIC DNA]</scope>
    <source>
        <strain evidence="8 9">WDL6</strain>
    </source>
</reference>
<dbReference type="OrthoDB" id="9815357at2"/>
<dbReference type="GO" id="GO:0009279">
    <property type="term" value="C:cell outer membrane"/>
    <property type="evidence" value="ECO:0007669"/>
    <property type="project" value="UniProtKB-SubCell"/>
</dbReference>
<keyword evidence="2 6" id="KW-0732">Signal</keyword>
<dbReference type="Proteomes" id="UP000059074">
    <property type="component" value="Unassembled WGS sequence"/>
</dbReference>
<protein>
    <recommendedName>
        <fullName evidence="7">Outer membrane protein beta-barrel domain-containing protein</fullName>
    </recommendedName>
</protein>
<evidence type="ECO:0000313" key="9">
    <source>
        <dbReference type="Proteomes" id="UP000059074"/>
    </source>
</evidence>
<dbReference type="SUPFAM" id="SSF56925">
    <property type="entry name" value="OMPA-like"/>
    <property type="match status" value="1"/>
</dbReference>